<comment type="subcellular location">
    <subcellularLocation>
        <location evidence="1">Cell membrane</location>
        <topology evidence="1">Multi-pass membrane protein</topology>
    </subcellularLocation>
</comment>
<feature type="transmembrane region" description="Helical" evidence="8">
    <location>
        <begin position="573"/>
        <end position="593"/>
    </location>
</feature>
<evidence type="ECO:0000256" key="6">
    <source>
        <dbReference type="ARBA" id="ARBA00022989"/>
    </source>
</evidence>
<dbReference type="GO" id="GO:0022857">
    <property type="term" value="F:transmembrane transporter activity"/>
    <property type="evidence" value="ECO:0007669"/>
    <property type="project" value="InterPro"/>
</dbReference>
<dbReference type="PANTHER" id="PTHR30047">
    <property type="entry name" value="HIGH-AFFINITY CHOLINE TRANSPORT PROTEIN-RELATED"/>
    <property type="match status" value="1"/>
</dbReference>
<evidence type="ECO:0000256" key="2">
    <source>
        <dbReference type="ARBA" id="ARBA00005658"/>
    </source>
</evidence>
<feature type="transmembrane region" description="Helical" evidence="8">
    <location>
        <begin position="48"/>
        <end position="67"/>
    </location>
</feature>
<organism evidence="9 10">
    <name type="scientific">Wenxinia saemankumensis</name>
    <dbReference type="NCBI Taxonomy" id="1447782"/>
    <lineage>
        <taxon>Bacteria</taxon>
        <taxon>Pseudomonadati</taxon>
        <taxon>Pseudomonadota</taxon>
        <taxon>Alphaproteobacteria</taxon>
        <taxon>Rhodobacterales</taxon>
        <taxon>Roseobacteraceae</taxon>
        <taxon>Wenxinia</taxon>
    </lineage>
</organism>
<evidence type="ECO:0000256" key="4">
    <source>
        <dbReference type="ARBA" id="ARBA00022475"/>
    </source>
</evidence>
<accession>A0A1M6AUQ3</accession>
<dbReference type="InterPro" id="IPR000060">
    <property type="entry name" value="BCCT_transptr"/>
</dbReference>
<dbReference type="Proteomes" id="UP000184292">
    <property type="component" value="Unassembled WGS sequence"/>
</dbReference>
<dbReference type="PANTHER" id="PTHR30047:SF7">
    <property type="entry name" value="HIGH-AFFINITY CHOLINE TRANSPORT PROTEIN"/>
    <property type="match status" value="1"/>
</dbReference>
<keyword evidence="3" id="KW-0813">Transport</keyword>
<reference evidence="9 10" key="1">
    <citation type="submission" date="2016-11" db="EMBL/GenBank/DDBJ databases">
        <authorList>
            <person name="Jaros S."/>
            <person name="Januszkiewicz K."/>
            <person name="Wedrychowicz H."/>
        </authorList>
    </citation>
    <scope>NUCLEOTIDE SEQUENCE [LARGE SCALE GENOMIC DNA]</scope>
    <source>
        <strain evidence="9 10">DSM 100565</strain>
    </source>
</reference>
<feature type="transmembrane region" description="Helical" evidence="8">
    <location>
        <begin position="338"/>
        <end position="356"/>
    </location>
</feature>
<feature type="transmembrane region" description="Helical" evidence="8">
    <location>
        <begin position="422"/>
        <end position="440"/>
    </location>
</feature>
<dbReference type="RefSeq" id="WP_083601046.1">
    <property type="nucleotide sequence ID" value="NZ_FQYO01000001.1"/>
</dbReference>
<proteinExistence type="inferred from homology"/>
<feature type="transmembrane region" description="Helical" evidence="8">
    <location>
        <begin position="87"/>
        <end position="105"/>
    </location>
</feature>
<evidence type="ECO:0000256" key="3">
    <source>
        <dbReference type="ARBA" id="ARBA00022448"/>
    </source>
</evidence>
<feature type="transmembrane region" description="Helical" evidence="8">
    <location>
        <begin position="249"/>
        <end position="269"/>
    </location>
</feature>
<feature type="transmembrane region" description="Helical" evidence="8">
    <location>
        <begin position="452"/>
        <end position="475"/>
    </location>
</feature>
<keyword evidence="10" id="KW-1185">Reference proteome</keyword>
<evidence type="ECO:0000256" key="1">
    <source>
        <dbReference type="ARBA" id="ARBA00004651"/>
    </source>
</evidence>
<protein>
    <submittedName>
        <fullName evidence="9">Betaine/carnitine transporter, BCCT family</fullName>
    </submittedName>
</protein>
<comment type="similarity">
    <text evidence="2">Belongs to the BCCT transporter (TC 2.A.15) family.</text>
</comment>
<evidence type="ECO:0000313" key="10">
    <source>
        <dbReference type="Proteomes" id="UP000184292"/>
    </source>
</evidence>
<feature type="transmembrane region" description="Helical" evidence="8">
    <location>
        <begin position="548"/>
        <end position="567"/>
    </location>
</feature>
<feature type="transmembrane region" description="Helical" evidence="8">
    <location>
        <begin position="126"/>
        <end position="145"/>
    </location>
</feature>
<evidence type="ECO:0000256" key="7">
    <source>
        <dbReference type="ARBA" id="ARBA00023136"/>
    </source>
</evidence>
<feature type="transmembrane region" description="Helical" evidence="8">
    <location>
        <begin position="290"/>
        <end position="318"/>
    </location>
</feature>
<name>A0A1M6AUQ3_9RHOB</name>
<dbReference type="EMBL" id="FQYO01000001">
    <property type="protein sequence ID" value="SHI40141.1"/>
    <property type="molecule type" value="Genomic_DNA"/>
</dbReference>
<dbReference type="STRING" id="1447782.SAMN05444417_0631"/>
<gene>
    <name evidence="9" type="ORF">SAMN05444417_0631</name>
</gene>
<evidence type="ECO:0000256" key="8">
    <source>
        <dbReference type="SAM" id="Phobius"/>
    </source>
</evidence>
<feature type="transmembrane region" description="Helical" evidence="8">
    <location>
        <begin position="495"/>
        <end position="521"/>
    </location>
</feature>
<dbReference type="AlphaFoldDB" id="A0A1M6AUQ3"/>
<keyword evidence="6 8" id="KW-1133">Transmembrane helix</keyword>
<dbReference type="OrthoDB" id="9775735at2"/>
<sequence length="604" mass="64405">MTDQTQETSPGIPEPDGRAGLIETDYEIGQQNIDGSLGRFAFDIHNPVFVISGIAIVLFVFYTLALPDQAASFFASMFAFTTTTFDWFLIGAADIVVIFALFLVVSPYGKIRLGGQDATPDYTYTGWFAMLFAAGMGIGLMFYGVSEPLTHFSTATTGPGYSVVYTGPEVGEDEVPPGFESRAQWDNVNGLTAPNAGALTAQLDEAVQGDARALFGPSEGRSDWSPLGGATANERAAIELGMAATIFHWALHPWAVYGVVALALALFSYNKGLPLTIRSAFYPILGDRIWGWPGHIVDIIAVFATLFGLATSLGLGATQANAGLNALFGIPVGTTTEIVLISLITAVALVSVVRGLDGGVKVLSEVNMGLAALLALFVLIVGPTVFLLKFFGESLLSYAVHLPALSNPFGREDVNFSQGWTAFYWAWWISWSPFVGMFIARVSRGRSVREFITCVLIIPSFVCVFWMSIFGGTAINQVVADGYTAAQDAPLELQLFSMLDALPLAAITSFVGIVLVIVFFVTSSDSGSLVIDTITAGGKVDAPVPQRVFWCVFEGAVAIALLIGGGLGSLQSMVISTGLLFTLVLLAMCWAIFKGLQSERAILR</sequence>
<keyword evidence="7 8" id="KW-0472">Membrane</keyword>
<keyword evidence="4" id="KW-1003">Cell membrane</keyword>
<evidence type="ECO:0000313" key="9">
    <source>
        <dbReference type="EMBL" id="SHI40141.1"/>
    </source>
</evidence>
<dbReference type="Pfam" id="PF02028">
    <property type="entry name" value="BCCT"/>
    <property type="match status" value="2"/>
</dbReference>
<evidence type="ECO:0000256" key="5">
    <source>
        <dbReference type="ARBA" id="ARBA00022692"/>
    </source>
</evidence>
<feature type="transmembrane region" description="Helical" evidence="8">
    <location>
        <begin position="368"/>
        <end position="388"/>
    </location>
</feature>
<dbReference type="GO" id="GO:0005886">
    <property type="term" value="C:plasma membrane"/>
    <property type="evidence" value="ECO:0007669"/>
    <property type="project" value="UniProtKB-SubCell"/>
</dbReference>
<keyword evidence="5 8" id="KW-0812">Transmembrane</keyword>